<keyword evidence="10 21" id="KW-1133">Transmembrane helix</keyword>
<evidence type="ECO:0000256" key="20">
    <source>
        <dbReference type="ARBA" id="ARBA00049902"/>
    </source>
</evidence>
<dbReference type="PANTHER" id="PTHR30474">
    <property type="entry name" value="CELL CYCLE PROTEIN"/>
    <property type="match status" value="1"/>
</dbReference>
<evidence type="ECO:0000256" key="12">
    <source>
        <dbReference type="ARBA" id="ARBA00023306"/>
    </source>
</evidence>
<comment type="similarity">
    <text evidence="16">Belongs to the SEDS family. FtsW subfamily.</text>
</comment>
<dbReference type="GO" id="GO:0008955">
    <property type="term" value="F:peptidoglycan glycosyltransferase activity"/>
    <property type="evidence" value="ECO:0007669"/>
    <property type="project" value="UniProtKB-EC"/>
</dbReference>
<keyword evidence="9" id="KW-0573">Peptidoglycan synthesis</keyword>
<dbReference type="InterPro" id="IPR013437">
    <property type="entry name" value="FtsW"/>
</dbReference>
<proteinExistence type="inferred from homology"/>
<dbReference type="GO" id="GO:0051301">
    <property type="term" value="P:cell division"/>
    <property type="evidence" value="ECO:0007669"/>
    <property type="project" value="UniProtKB-KW"/>
</dbReference>
<evidence type="ECO:0000256" key="5">
    <source>
        <dbReference type="ARBA" id="ARBA00022676"/>
    </source>
</evidence>
<comment type="subcellular location">
    <subcellularLocation>
        <location evidence="1">Cell membrane</location>
        <topology evidence="1">Multi-pass membrane protein</topology>
    </subcellularLocation>
</comment>
<comment type="catalytic activity">
    <reaction evidence="20">
        <text>[GlcNAc-(1-&gt;4)-Mur2Ac(oyl-L-Ala-gamma-D-Glu-L-Lys-D-Ala-D-Ala)](n)-di-trans,octa-cis-undecaprenyl diphosphate + beta-D-GlcNAc-(1-&gt;4)-Mur2Ac(oyl-L-Ala-gamma-D-Glu-L-Lys-D-Ala-D-Ala)-di-trans,octa-cis-undecaprenyl diphosphate = [GlcNAc-(1-&gt;4)-Mur2Ac(oyl-L-Ala-gamma-D-Glu-L-Lys-D-Ala-D-Ala)](n+1)-di-trans,octa-cis-undecaprenyl diphosphate + di-trans,octa-cis-undecaprenyl diphosphate + H(+)</text>
        <dbReference type="Rhea" id="RHEA:23708"/>
        <dbReference type="Rhea" id="RHEA-COMP:9602"/>
        <dbReference type="Rhea" id="RHEA-COMP:9603"/>
        <dbReference type="ChEBI" id="CHEBI:15378"/>
        <dbReference type="ChEBI" id="CHEBI:58405"/>
        <dbReference type="ChEBI" id="CHEBI:60033"/>
        <dbReference type="ChEBI" id="CHEBI:78435"/>
        <dbReference type="EC" id="2.4.99.28"/>
    </reaction>
</comment>
<evidence type="ECO:0000256" key="4">
    <source>
        <dbReference type="ARBA" id="ARBA00022618"/>
    </source>
</evidence>
<evidence type="ECO:0000256" key="2">
    <source>
        <dbReference type="ARBA" id="ARBA00004752"/>
    </source>
</evidence>
<gene>
    <name evidence="22" type="primary">ftsW</name>
    <name evidence="22" type="ORF">DRJ04_05995</name>
</gene>
<protein>
    <recommendedName>
        <fullName evidence="17">Probable peptidoglycan glycosyltransferase FtsW</fullName>
        <ecNumber evidence="19">2.4.99.28</ecNumber>
    </recommendedName>
    <alternativeName>
        <fullName evidence="18">Cell division protein FtsW</fullName>
    </alternativeName>
    <alternativeName>
        <fullName evidence="15">Cell wall polymerase</fullName>
    </alternativeName>
    <alternativeName>
        <fullName evidence="14">Peptidoglycan polymerase</fullName>
    </alternativeName>
</protein>
<feature type="transmembrane region" description="Helical" evidence="21">
    <location>
        <begin position="280"/>
        <end position="309"/>
    </location>
</feature>
<evidence type="ECO:0000313" key="22">
    <source>
        <dbReference type="EMBL" id="RLE12535.1"/>
    </source>
</evidence>
<accession>A0A662DAP3</accession>
<evidence type="ECO:0000256" key="15">
    <source>
        <dbReference type="ARBA" id="ARBA00033270"/>
    </source>
</evidence>
<feature type="transmembrane region" description="Helical" evidence="21">
    <location>
        <begin position="88"/>
        <end position="109"/>
    </location>
</feature>
<evidence type="ECO:0000256" key="17">
    <source>
        <dbReference type="ARBA" id="ARBA00041185"/>
    </source>
</evidence>
<feature type="transmembrane region" description="Helical" evidence="21">
    <location>
        <begin position="156"/>
        <end position="176"/>
    </location>
</feature>
<dbReference type="PANTHER" id="PTHR30474:SF2">
    <property type="entry name" value="PEPTIDOGLYCAN GLYCOSYLTRANSFERASE FTSW-RELATED"/>
    <property type="match status" value="1"/>
</dbReference>
<dbReference type="GO" id="GO:0015648">
    <property type="term" value="F:lipid-linked peptidoglycan transporter activity"/>
    <property type="evidence" value="ECO:0007669"/>
    <property type="project" value="TreeGrafter"/>
</dbReference>
<evidence type="ECO:0000256" key="13">
    <source>
        <dbReference type="ARBA" id="ARBA00023316"/>
    </source>
</evidence>
<dbReference type="NCBIfam" id="TIGR02614">
    <property type="entry name" value="ftsW"/>
    <property type="match status" value="1"/>
</dbReference>
<evidence type="ECO:0000256" key="19">
    <source>
        <dbReference type="ARBA" id="ARBA00044770"/>
    </source>
</evidence>
<keyword evidence="8" id="KW-0133">Cell shape</keyword>
<organism evidence="22 23">
    <name type="scientific">Aerophobetes bacterium</name>
    <dbReference type="NCBI Taxonomy" id="2030807"/>
    <lineage>
        <taxon>Bacteria</taxon>
        <taxon>Candidatus Aerophobota</taxon>
    </lineage>
</organism>
<keyword evidence="12" id="KW-0131">Cell cycle</keyword>
<reference evidence="22 23" key="1">
    <citation type="submission" date="2018-06" db="EMBL/GenBank/DDBJ databases">
        <title>Extensive metabolic versatility and redundancy in microbially diverse, dynamic hydrothermal sediments.</title>
        <authorList>
            <person name="Dombrowski N."/>
            <person name="Teske A."/>
            <person name="Baker B.J."/>
        </authorList>
    </citation>
    <scope>NUCLEOTIDE SEQUENCE [LARGE SCALE GENOMIC DNA]</scope>
    <source>
        <strain evidence="22">B3_G15</strain>
    </source>
</reference>
<dbReference type="EC" id="2.4.99.28" evidence="19"/>
<comment type="pathway">
    <text evidence="2">Cell wall biogenesis; peptidoglycan biosynthesis.</text>
</comment>
<keyword evidence="11 21" id="KW-0472">Membrane</keyword>
<feature type="transmembrane region" description="Helical" evidence="21">
    <location>
        <begin position="355"/>
        <end position="376"/>
    </location>
</feature>
<keyword evidence="5" id="KW-0328">Glycosyltransferase</keyword>
<feature type="transmembrane region" description="Helical" evidence="21">
    <location>
        <begin position="25"/>
        <end position="43"/>
    </location>
</feature>
<evidence type="ECO:0000256" key="1">
    <source>
        <dbReference type="ARBA" id="ARBA00004651"/>
    </source>
</evidence>
<evidence type="ECO:0000256" key="7">
    <source>
        <dbReference type="ARBA" id="ARBA00022692"/>
    </source>
</evidence>
<dbReference type="GO" id="GO:0032153">
    <property type="term" value="C:cell division site"/>
    <property type="evidence" value="ECO:0007669"/>
    <property type="project" value="TreeGrafter"/>
</dbReference>
<keyword evidence="7 21" id="KW-0812">Transmembrane</keyword>
<dbReference type="Proteomes" id="UP000280417">
    <property type="component" value="Unassembled WGS sequence"/>
</dbReference>
<evidence type="ECO:0000256" key="8">
    <source>
        <dbReference type="ARBA" id="ARBA00022960"/>
    </source>
</evidence>
<keyword evidence="13" id="KW-0961">Cell wall biogenesis/degradation</keyword>
<evidence type="ECO:0000256" key="11">
    <source>
        <dbReference type="ARBA" id="ARBA00023136"/>
    </source>
</evidence>
<evidence type="ECO:0000313" key="23">
    <source>
        <dbReference type="Proteomes" id="UP000280417"/>
    </source>
</evidence>
<keyword evidence="3" id="KW-1003">Cell membrane</keyword>
<dbReference type="EMBL" id="QMQA01000157">
    <property type="protein sequence ID" value="RLE12535.1"/>
    <property type="molecule type" value="Genomic_DNA"/>
</dbReference>
<dbReference type="AlphaFoldDB" id="A0A662DAP3"/>
<keyword evidence="6" id="KW-0808">Transferase</keyword>
<evidence type="ECO:0000256" key="9">
    <source>
        <dbReference type="ARBA" id="ARBA00022984"/>
    </source>
</evidence>
<evidence type="ECO:0000256" key="21">
    <source>
        <dbReference type="SAM" id="Phobius"/>
    </source>
</evidence>
<feature type="transmembrane region" description="Helical" evidence="21">
    <location>
        <begin position="321"/>
        <end position="343"/>
    </location>
</feature>
<name>A0A662DAP3_UNCAE</name>
<evidence type="ECO:0000256" key="16">
    <source>
        <dbReference type="ARBA" id="ARBA00038053"/>
    </source>
</evidence>
<feature type="transmembrane region" description="Helical" evidence="21">
    <location>
        <begin position="183"/>
        <end position="216"/>
    </location>
</feature>
<keyword evidence="4" id="KW-0132">Cell division</keyword>
<comment type="caution">
    <text evidence="22">The sequence shown here is derived from an EMBL/GenBank/DDBJ whole genome shotgun (WGS) entry which is preliminary data.</text>
</comment>
<dbReference type="GO" id="GO:0071555">
    <property type="term" value="P:cell wall organization"/>
    <property type="evidence" value="ECO:0007669"/>
    <property type="project" value="UniProtKB-KW"/>
</dbReference>
<dbReference type="InterPro" id="IPR001182">
    <property type="entry name" value="FtsW/RodA"/>
</dbReference>
<dbReference type="GO" id="GO:0005886">
    <property type="term" value="C:plasma membrane"/>
    <property type="evidence" value="ECO:0007669"/>
    <property type="project" value="UniProtKB-SubCell"/>
</dbReference>
<evidence type="ECO:0000256" key="14">
    <source>
        <dbReference type="ARBA" id="ARBA00032370"/>
    </source>
</evidence>
<dbReference type="Pfam" id="PF01098">
    <property type="entry name" value="FTSW_RODA_SPOVE"/>
    <property type="match status" value="1"/>
</dbReference>
<dbReference type="GO" id="GO:0008360">
    <property type="term" value="P:regulation of cell shape"/>
    <property type="evidence" value="ECO:0007669"/>
    <property type="project" value="UniProtKB-KW"/>
</dbReference>
<sequence length="434" mass="48851">MTEGTFDYRCSHNTTAVREVHSIDYVLFATGFSLMCFGLVMVFSAGISESLKAGDYMFYFKRQLVWTLLSLLILLGLIGFDISKIKRLIKPLVIMTLLLLVFLLIPALIKFGFVHPSRRWFRFGGFGFQPSEFAKIVVIIYLASILTKKGEELNDFYRGFLPPFIIVTLFSILIFLEPDFSTAFMIFFISLMMFFIAGIRAISLISLVFVSIPALYLMISEKSYRQERIVGFLNPWMDPTDKGYQIIQSFKAFALGGLTGAGLGKSIQKMKYLPIPHTDFIFAIIAEETGFIGVLFVIALYIIIAYRGYTIAKYQKERFDFYLAFGLTSLITWQAVFNIAVVTGLLPSTGISLPFLSYGGSSMVANSVILGLLLNLSRNKNVETQTGMVKQLDNDTAEISETNPVTFVNDRFYNSDEKGTSTDRGSDFGISYLR</sequence>
<evidence type="ECO:0000256" key="10">
    <source>
        <dbReference type="ARBA" id="ARBA00022989"/>
    </source>
</evidence>
<evidence type="ECO:0000256" key="3">
    <source>
        <dbReference type="ARBA" id="ARBA00022475"/>
    </source>
</evidence>
<dbReference type="GO" id="GO:0009252">
    <property type="term" value="P:peptidoglycan biosynthetic process"/>
    <property type="evidence" value="ECO:0007669"/>
    <property type="project" value="UniProtKB-KW"/>
</dbReference>
<feature type="transmembrane region" description="Helical" evidence="21">
    <location>
        <begin position="64"/>
        <end position="82"/>
    </location>
</feature>
<feature type="transmembrane region" description="Helical" evidence="21">
    <location>
        <begin position="121"/>
        <end position="144"/>
    </location>
</feature>
<evidence type="ECO:0000256" key="6">
    <source>
        <dbReference type="ARBA" id="ARBA00022679"/>
    </source>
</evidence>
<evidence type="ECO:0000256" key="18">
    <source>
        <dbReference type="ARBA" id="ARBA00041418"/>
    </source>
</evidence>